<organism evidence="4 5">
    <name type="scientific">Microbulbifer spongiae</name>
    <dbReference type="NCBI Taxonomy" id="2944933"/>
    <lineage>
        <taxon>Bacteria</taxon>
        <taxon>Pseudomonadati</taxon>
        <taxon>Pseudomonadota</taxon>
        <taxon>Gammaproteobacteria</taxon>
        <taxon>Cellvibrionales</taxon>
        <taxon>Microbulbiferaceae</taxon>
        <taxon>Microbulbifer</taxon>
    </lineage>
</organism>
<keyword evidence="5" id="KW-1185">Reference proteome</keyword>
<dbReference type="EMBL" id="CP098023">
    <property type="protein sequence ID" value="WKD50504.1"/>
    <property type="molecule type" value="Genomic_DNA"/>
</dbReference>
<dbReference type="InterPro" id="IPR051925">
    <property type="entry name" value="RNA-binding_domain"/>
</dbReference>
<dbReference type="SMART" id="SM01103">
    <property type="entry name" value="CRS1_YhbY"/>
    <property type="match status" value="1"/>
</dbReference>
<evidence type="ECO:0000313" key="4">
    <source>
        <dbReference type="EMBL" id="WKD50504.1"/>
    </source>
</evidence>
<evidence type="ECO:0000313" key="5">
    <source>
        <dbReference type="Proteomes" id="UP001321520"/>
    </source>
</evidence>
<dbReference type="PANTHER" id="PTHR40065">
    <property type="entry name" value="RNA-BINDING PROTEIN YHBY"/>
    <property type="match status" value="1"/>
</dbReference>
<dbReference type="Pfam" id="PF01985">
    <property type="entry name" value="CRS1_YhbY"/>
    <property type="match status" value="1"/>
</dbReference>
<evidence type="ECO:0000256" key="1">
    <source>
        <dbReference type="ARBA" id="ARBA00022884"/>
    </source>
</evidence>
<dbReference type="SUPFAM" id="SSF75471">
    <property type="entry name" value="YhbY-like"/>
    <property type="match status" value="1"/>
</dbReference>
<dbReference type="InterPro" id="IPR035920">
    <property type="entry name" value="YhbY-like_sf"/>
</dbReference>
<evidence type="ECO:0000259" key="3">
    <source>
        <dbReference type="PROSITE" id="PS51295"/>
    </source>
</evidence>
<gene>
    <name evidence="4" type="primary">yhbY</name>
    <name evidence="4" type="ORF">M8T91_03465</name>
</gene>
<feature type="domain" description="CRM" evidence="3">
    <location>
        <begin position="1"/>
        <end position="97"/>
    </location>
</feature>
<dbReference type="Gene3D" id="3.30.110.60">
    <property type="entry name" value="YhbY-like"/>
    <property type="match status" value="1"/>
</dbReference>
<dbReference type="PROSITE" id="PS51295">
    <property type="entry name" value="CRM"/>
    <property type="match status" value="1"/>
</dbReference>
<reference evidence="4 5" key="1">
    <citation type="submission" date="2022-05" db="EMBL/GenBank/DDBJ databases">
        <title>Microbulbifer sp. nov., isolated from sponge.</title>
        <authorList>
            <person name="Gao L."/>
        </authorList>
    </citation>
    <scope>NUCLEOTIDE SEQUENCE [LARGE SCALE GENOMIC DNA]</scope>
    <source>
        <strain evidence="4 5">MI-G</strain>
    </source>
</reference>
<evidence type="ECO:0000256" key="2">
    <source>
        <dbReference type="PROSITE-ProRule" id="PRU00626"/>
    </source>
</evidence>
<name>A0ABY9EG12_9GAMM</name>
<proteinExistence type="predicted"/>
<sequence>MPLTAHRKKALRSLGHNLKPVVTIAGNGLSEGVREELDRALEDHELIKVKLMIANREERHQLVDALCEQSSCELVQEIGKIALIYRAAQKPDIRKSNLLK</sequence>
<dbReference type="RefSeq" id="WP_301416858.1">
    <property type="nucleotide sequence ID" value="NZ_CP098023.1"/>
</dbReference>
<protein>
    <submittedName>
        <fullName evidence="4">Ribosome assembly RNA-binding protein YhbY</fullName>
    </submittedName>
</protein>
<dbReference type="InterPro" id="IPR017924">
    <property type="entry name" value="RNA-binding_YhbY"/>
</dbReference>
<accession>A0ABY9EG12</accession>
<dbReference type="NCBIfam" id="TIGR00253">
    <property type="entry name" value="RNA_bind_YhbY"/>
    <property type="match status" value="1"/>
</dbReference>
<dbReference type="InterPro" id="IPR001890">
    <property type="entry name" value="RNA-binding_CRM"/>
</dbReference>
<keyword evidence="1 2" id="KW-0694">RNA-binding</keyword>
<dbReference type="PANTHER" id="PTHR40065:SF3">
    <property type="entry name" value="RNA-BINDING PROTEIN YHBY"/>
    <property type="match status" value="1"/>
</dbReference>
<dbReference type="Proteomes" id="UP001321520">
    <property type="component" value="Chromosome"/>
</dbReference>